<keyword evidence="3" id="KW-0238">DNA-binding</keyword>
<dbReference type="CDD" id="cd08414">
    <property type="entry name" value="PBP2_LTTR_aromatics_like"/>
    <property type="match status" value="1"/>
</dbReference>
<dbReference type="Gene3D" id="1.10.10.10">
    <property type="entry name" value="Winged helix-like DNA-binding domain superfamily/Winged helix DNA-binding domain"/>
    <property type="match status" value="1"/>
</dbReference>
<evidence type="ECO:0000256" key="2">
    <source>
        <dbReference type="ARBA" id="ARBA00023015"/>
    </source>
</evidence>
<keyword evidence="2" id="KW-0805">Transcription regulation</keyword>
<name>A0ABW2ACI0_9MICO</name>
<dbReference type="InterPro" id="IPR036390">
    <property type="entry name" value="WH_DNA-bd_sf"/>
</dbReference>
<dbReference type="RefSeq" id="WP_382398966.1">
    <property type="nucleotide sequence ID" value="NZ_JBHSWH010000001.1"/>
</dbReference>
<dbReference type="InterPro" id="IPR005119">
    <property type="entry name" value="LysR_subst-bd"/>
</dbReference>
<dbReference type="Gene3D" id="3.40.190.10">
    <property type="entry name" value="Periplasmic binding protein-like II"/>
    <property type="match status" value="2"/>
</dbReference>
<evidence type="ECO:0000313" key="6">
    <source>
        <dbReference type="EMBL" id="MFC6704593.1"/>
    </source>
</evidence>
<dbReference type="Proteomes" id="UP001596298">
    <property type="component" value="Unassembled WGS sequence"/>
</dbReference>
<dbReference type="EMBL" id="JBHSWH010000001">
    <property type="protein sequence ID" value="MFC6704593.1"/>
    <property type="molecule type" value="Genomic_DNA"/>
</dbReference>
<dbReference type="Pfam" id="PF03466">
    <property type="entry name" value="LysR_substrate"/>
    <property type="match status" value="1"/>
</dbReference>
<dbReference type="PANTHER" id="PTHR30346">
    <property type="entry name" value="TRANSCRIPTIONAL DUAL REGULATOR HCAR-RELATED"/>
    <property type="match status" value="1"/>
</dbReference>
<dbReference type="Pfam" id="PF00126">
    <property type="entry name" value="HTH_1"/>
    <property type="match status" value="1"/>
</dbReference>
<sequence>MSDAVAERHTGKLASGNHVELRQLRYFLTLAEELHFGRAAAREHIVQSALSQQIQRLERALGVTLVERTTHYVRLTRAGEALVAEAPTVLRAVDRAVAAAQTAGADTEVLAVAVGDSSLDSMPQVLRNVQYNHPGLVVHRLEATVTAQYRMLAEGSLDVGFGNAANAPPGVVSELIRLDPLGVLVREGNPIAGADSTVLAALAGVPLVLADDSQAPEFNAFLVAACEAAGFEPRRYHGTVQSIRAAAYLVAEDDCAAVVPRSCDLLMPGLRWVQFSPPILYPWFLLSRSGDSRWAVRSVHESAHGLAAKLGWLAGDQPI</sequence>
<evidence type="ECO:0000256" key="1">
    <source>
        <dbReference type="ARBA" id="ARBA00009437"/>
    </source>
</evidence>
<organism evidence="6 7">
    <name type="scientific">Flexivirga alba</name>
    <dbReference type="NCBI Taxonomy" id="702742"/>
    <lineage>
        <taxon>Bacteria</taxon>
        <taxon>Bacillati</taxon>
        <taxon>Actinomycetota</taxon>
        <taxon>Actinomycetes</taxon>
        <taxon>Micrococcales</taxon>
        <taxon>Dermacoccaceae</taxon>
        <taxon>Flexivirga</taxon>
    </lineage>
</organism>
<evidence type="ECO:0000256" key="4">
    <source>
        <dbReference type="ARBA" id="ARBA00023163"/>
    </source>
</evidence>
<dbReference type="InterPro" id="IPR000847">
    <property type="entry name" value="LysR_HTH_N"/>
</dbReference>
<comment type="caution">
    <text evidence="6">The sequence shown here is derived from an EMBL/GenBank/DDBJ whole genome shotgun (WGS) entry which is preliminary data.</text>
</comment>
<reference evidence="7" key="1">
    <citation type="journal article" date="2019" name="Int. J. Syst. Evol. Microbiol.">
        <title>The Global Catalogue of Microorganisms (GCM) 10K type strain sequencing project: providing services to taxonomists for standard genome sequencing and annotation.</title>
        <authorList>
            <consortium name="The Broad Institute Genomics Platform"/>
            <consortium name="The Broad Institute Genome Sequencing Center for Infectious Disease"/>
            <person name="Wu L."/>
            <person name="Ma J."/>
        </authorList>
    </citation>
    <scope>NUCLEOTIDE SEQUENCE [LARGE SCALE GENOMIC DNA]</scope>
    <source>
        <strain evidence="7">CCUG 58127</strain>
    </source>
</reference>
<protein>
    <submittedName>
        <fullName evidence="6">LysR family transcriptional regulator</fullName>
    </submittedName>
</protein>
<dbReference type="SUPFAM" id="SSF53850">
    <property type="entry name" value="Periplasmic binding protein-like II"/>
    <property type="match status" value="1"/>
</dbReference>
<proteinExistence type="inferred from homology"/>
<evidence type="ECO:0000256" key="3">
    <source>
        <dbReference type="ARBA" id="ARBA00023125"/>
    </source>
</evidence>
<dbReference type="SUPFAM" id="SSF46785">
    <property type="entry name" value="Winged helix' DNA-binding domain"/>
    <property type="match status" value="1"/>
</dbReference>
<evidence type="ECO:0000313" key="7">
    <source>
        <dbReference type="Proteomes" id="UP001596298"/>
    </source>
</evidence>
<dbReference type="PRINTS" id="PR00039">
    <property type="entry name" value="HTHLYSR"/>
</dbReference>
<dbReference type="PANTHER" id="PTHR30346:SF0">
    <property type="entry name" value="HCA OPERON TRANSCRIPTIONAL ACTIVATOR HCAR"/>
    <property type="match status" value="1"/>
</dbReference>
<dbReference type="PROSITE" id="PS50931">
    <property type="entry name" value="HTH_LYSR"/>
    <property type="match status" value="1"/>
</dbReference>
<keyword evidence="4" id="KW-0804">Transcription</keyword>
<keyword evidence="7" id="KW-1185">Reference proteome</keyword>
<comment type="similarity">
    <text evidence="1">Belongs to the LysR transcriptional regulatory family.</text>
</comment>
<evidence type="ECO:0000259" key="5">
    <source>
        <dbReference type="PROSITE" id="PS50931"/>
    </source>
</evidence>
<dbReference type="InterPro" id="IPR036388">
    <property type="entry name" value="WH-like_DNA-bd_sf"/>
</dbReference>
<accession>A0ABW2ACI0</accession>
<gene>
    <name evidence="6" type="ORF">ACFQDH_04740</name>
</gene>
<feature type="domain" description="HTH lysR-type" evidence="5">
    <location>
        <begin position="19"/>
        <end position="76"/>
    </location>
</feature>